<feature type="compositionally biased region" description="Polar residues" evidence="1">
    <location>
        <begin position="320"/>
        <end position="332"/>
    </location>
</feature>
<reference evidence="2" key="1">
    <citation type="submission" date="2021-04" db="EMBL/GenBank/DDBJ databases">
        <authorList>
            <person name="Tunstrom K."/>
        </authorList>
    </citation>
    <scope>NUCLEOTIDE SEQUENCE</scope>
</reference>
<comment type="caution">
    <text evidence="2">The sequence shown here is derived from an EMBL/GenBank/DDBJ whole genome shotgun (WGS) entry which is preliminary data.</text>
</comment>
<feature type="compositionally biased region" description="Polar residues" evidence="1">
    <location>
        <begin position="369"/>
        <end position="379"/>
    </location>
</feature>
<name>A0A8S3WLS9_PARAO</name>
<accession>A0A8S3WLS9</accession>
<dbReference type="AlphaFoldDB" id="A0A8S3WLS9"/>
<gene>
    <name evidence="2" type="ORF">PAPOLLO_LOCUS7284</name>
</gene>
<dbReference type="OrthoDB" id="7486149at2759"/>
<feature type="region of interest" description="Disordered" evidence="1">
    <location>
        <begin position="658"/>
        <end position="686"/>
    </location>
</feature>
<feature type="compositionally biased region" description="Polar residues" evidence="1">
    <location>
        <begin position="10"/>
        <end position="19"/>
    </location>
</feature>
<evidence type="ECO:0000256" key="1">
    <source>
        <dbReference type="SAM" id="MobiDB-lite"/>
    </source>
</evidence>
<feature type="compositionally biased region" description="Basic and acidic residues" evidence="1">
    <location>
        <begin position="669"/>
        <end position="686"/>
    </location>
</feature>
<evidence type="ECO:0000313" key="3">
    <source>
        <dbReference type="Proteomes" id="UP000691718"/>
    </source>
</evidence>
<proteinExistence type="predicted"/>
<dbReference type="Proteomes" id="UP000691718">
    <property type="component" value="Unassembled WGS sequence"/>
</dbReference>
<evidence type="ECO:0000313" key="2">
    <source>
        <dbReference type="EMBL" id="CAG4964803.1"/>
    </source>
</evidence>
<keyword evidence="3" id="KW-1185">Reference proteome</keyword>
<sequence length="686" mass="74644">MRKASHDGADSNSITSTIDNEVKKAATGLKTKRSSIKRKIPNFSHESDDTVIEPLLSSEKDKVDNASQSAKFVMSKSKTDLTTEKVDRKLLKSKVEKISPTYSTSLSENIVFTSTKDLCPNMCVTTPIYNHMNTNVFGDLDATKIIPSKSTVIVEINKSKSSSYSSSPLIFTTAKIHTDNKTNHMEPVQVTPMPILSTIEGNIIKPLPSNIDRSEKKFELANPKTENPKIVIRESAQKTLKTTIDIKESTNAATLSIEKPADTKIASSYCKNNSSTIITKSTDVTKSPISLDKLSVVQIPIITNEDINITSENKVTTINNPKNMQDCESCSANNNKTKKDTKDKPLHDFSKSESKIPVWSNENKKNYKKQSVNTPPSEKQFSHSSKDVIATTTMTSNTSVKYQEKPSKPSSSVPGYKQLQRQKKATVEDNPDLDSTIKQIDCNYSDSSNISTQFSSANISVTSAASVSENKSKAEKCDIVNTFPMKPSTTVSYTSIIQEISNPLNSVPKSKNIISSAKTTLSGPKSLVTTNNYPQPLDNITRSDISKSTSAIKPTLKETFLDAEKPTEPQIIVTSVNSKLSSNTGLSKISSPVNSELQVISGICKSNNTTLPSVTAHISSKTCNTTGVTNDLANQAGTPPSSSKTLSTNCTRSVDLKSSATSAKSLISNDKKIEPLLNEHKKDSRA</sequence>
<feature type="compositionally biased region" description="Polar residues" evidence="1">
    <location>
        <begin position="390"/>
        <end position="401"/>
    </location>
</feature>
<feature type="compositionally biased region" description="Polar residues" evidence="1">
    <location>
        <begin position="658"/>
        <end position="668"/>
    </location>
</feature>
<feature type="region of interest" description="Disordered" evidence="1">
    <location>
        <begin position="1"/>
        <end position="34"/>
    </location>
</feature>
<feature type="region of interest" description="Disordered" evidence="1">
    <location>
        <begin position="320"/>
        <end position="432"/>
    </location>
</feature>
<organism evidence="2 3">
    <name type="scientific">Parnassius apollo</name>
    <name type="common">Apollo butterfly</name>
    <name type="synonym">Papilio apollo</name>
    <dbReference type="NCBI Taxonomy" id="110799"/>
    <lineage>
        <taxon>Eukaryota</taxon>
        <taxon>Metazoa</taxon>
        <taxon>Ecdysozoa</taxon>
        <taxon>Arthropoda</taxon>
        <taxon>Hexapoda</taxon>
        <taxon>Insecta</taxon>
        <taxon>Pterygota</taxon>
        <taxon>Neoptera</taxon>
        <taxon>Endopterygota</taxon>
        <taxon>Lepidoptera</taxon>
        <taxon>Glossata</taxon>
        <taxon>Ditrysia</taxon>
        <taxon>Papilionoidea</taxon>
        <taxon>Papilionidae</taxon>
        <taxon>Parnassiinae</taxon>
        <taxon>Parnassini</taxon>
        <taxon>Parnassius</taxon>
        <taxon>Parnassius</taxon>
    </lineage>
</organism>
<dbReference type="EMBL" id="CAJQZP010000501">
    <property type="protein sequence ID" value="CAG4964803.1"/>
    <property type="molecule type" value="Genomic_DNA"/>
</dbReference>
<feature type="compositionally biased region" description="Basic and acidic residues" evidence="1">
    <location>
        <begin position="337"/>
        <end position="354"/>
    </location>
</feature>
<protein>
    <submittedName>
        <fullName evidence="2">(apollo) hypothetical protein</fullName>
    </submittedName>
</protein>